<sequence length="399" mass="45000">MNFNEKLQDLLQWHIDQISKNIVDMGEGRQSLQLPTLEEDFVINIAKKAQFYFNQEPLLLELHPPIVVVGDLHGHLLNLYQILQNFDLPPNQRYLILGDIVDRGAFSIETVSLLFALKICYPDNIYIIRGNHEFSSVSTSGGFFEELASIFNSQSVFNSFNEAFNFMPLAAQIGPYICLHGGISPELQDISQIKGMKRPISCYSDPLLCGIFWSDPNEEIKMYKSSNRGVGFLFGKKPLRNFLNINNVQILIRGHECVDGYSYRFNNRCITVFSASNYCGVSENHAAVLQIVNDFSLIPKILPYVKYLKRANAIFLKNTKPLIKSETNVIASTSMEAPAFARAMKATKSRAKTMIKISKVTLKRRRNTIQPSLVCSRSSSQTQLMANPIDVSPNPTSGR</sequence>
<dbReference type="GO" id="GO:0005737">
    <property type="term" value="C:cytoplasm"/>
    <property type="evidence" value="ECO:0007669"/>
    <property type="project" value="TreeGrafter"/>
</dbReference>
<feature type="domain" description="Serine/threonine specific protein phosphatases" evidence="9">
    <location>
        <begin position="128"/>
        <end position="133"/>
    </location>
</feature>
<dbReference type="SUPFAM" id="SSF56300">
    <property type="entry name" value="Metallo-dependent phosphatases"/>
    <property type="match status" value="1"/>
</dbReference>
<evidence type="ECO:0000256" key="3">
    <source>
        <dbReference type="ARBA" id="ARBA00022801"/>
    </source>
</evidence>
<dbReference type="InterPro" id="IPR029052">
    <property type="entry name" value="Metallo-depent_PP-like"/>
</dbReference>
<protein>
    <recommendedName>
        <fullName evidence="8">Serine/threonine-protein phosphatase</fullName>
        <ecNumber evidence="8">3.1.3.16</ecNumber>
    </recommendedName>
</protein>
<dbReference type="PRINTS" id="PR00114">
    <property type="entry name" value="STPHPHTASE"/>
</dbReference>
<comment type="catalytic activity">
    <reaction evidence="7 8">
        <text>O-phospho-L-threonyl-[protein] + H2O = L-threonyl-[protein] + phosphate</text>
        <dbReference type="Rhea" id="RHEA:47004"/>
        <dbReference type="Rhea" id="RHEA-COMP:11060"/>
        <dbReference type="Rhea" id="RHEA-COMP:11605"/>
        <dbReference type="ChEBI" id="CHEBI:15377"/>
        <dbReference type="ChEBI" id="CHEBI:30013"/>
        <dbReference type="ChEBI" id="CHEBI:43474"/>
        <dbReference type="ChEBI" id="CHEBI:61977"/>
        <dbReference type="EC" id="3.1.3.16"/>
    </reaction>
</comment>
<dbReference type="InterPro" id="IPR050341">
    <property type="entry name" value="PP1_catalytic_subunit"/>
</dbReference>
<dbReference type="CDD" id="cd00144">
    <property type="entry name" value="MPP_PPP_family"/>
    <property type="match status" value="1"/>
</dbReference>
<dbReference type="RefSeq" id="XP_068351398.1">
    <property type="nucleotide sequence ID" value="XM_068510201.1"/>
</dbReference>
<evidence type="ECO:0000256" key="8">
    <source>
        <dbReference type="RuleBase" id="RU004273"/>
    </source>
</evidence>
<evidence type="ECO:0000256" key="7">
    <source>
        <dbReference type="ARBA" id="ARBA00048336"/>
    </source>
</evidence>
<dbReference type="AlphaFoldDB" id="A0A1J4JL24"/>
<dbReference type="SMART" id="SM00156">
    <property type="entry name" value="PP2Ac"/>
    <property type="match status" value="1"/>
</dbReference>
<dbReference type="Proteomes" id="UP000179807">
    <property type="component" value="Unassembled WGS sequence"/>
</dbReference>
<keyword evidence="4" id="KW-0904">Protein phosphatase</keyword>
<dbReference type="EMBL" id="MLAK01001066">
    <property type="protein sequence ID" value="OHS98261.1"/>
    <property type="molecule type" value="Genomic_DNA"/>
</dbReference>
<keyword evidence="5" id="KW-0464">Manganese</keyword>
<comment type="cofactor">
    <cofactor evidence="1">
        <name>Mn(2+)</name>
        <dbReference type="ChEBI" id="CHEBI:29035"/>
    </cofactor>
</comment>
<dbReference type="EC" id="3.1.3.16" evidence="8"/>
<dbReference type="Pfam" id="PF00149">
    <property type="entry name" value="Metallophos"/>
    <property type="match status" value="1"/>
</dbReference>
<accession>A0A1J4JL24</accession>
<dbReference type="PANTHER" id="PTHR11668:SF300">
    <property type="entry name" value="SERINE_THREONINE-PROTEIN PHOSPHATASE"/>
    <property type="match status" value="1"/>
</dbReference>
<evidence type="ECO:0000256" key="2">
    <source>
        <dbReference type="ARBA" id="ARBA00022723"/>
    </source>
</evidence>
<dbReference type="InterPro" id="IPR006186">
    <property type="entry name" value="Ser/Thr-sp_prot-phosphatase"/>
</dbReference>
<comment type="caution">
    <text evidence="10">The sequence shown here is derived from an EMBL/GenBank/DDBJ whole genome shotgun (WGS) entry which is preliminary data.</text>
</comment>
<gene>
    <name evidence="10" type="primary">PP1</name>
    <name evidence="10" type="ORF">TRFO_35352</name>
</gene>
<dbReference type="GO" id="GO:0004722">
    <property type="term" value="F:protein serine/threonine phosphatase activity"/>
    <property type="evidence" value="ECO:0007669"/>
    <property type="project" value="UniProtKB-EC"/>
</dbReference>
<keyword evidence="3 8" id="KW-0378">Hydrolase</keyword>
<organism evidence="10 11">
    <name type="scientific">Tritrichomonas foetus</name>
    <dbReference type="NCBI Taxonomy" id="1144522"/>
    <lineage>
        <taxon>Eukaryota</taxon>
        <taxon>Metamonada</taxon>
        <taxon>Parabasalia</taxon>
        <taxon>Tritrichomonadida</taxon>
        <taxon>Tritrichomonadidae</taxon>
        <taxon>Tritrichomonas</taxon>
    </lineage>
</organism>
<evidence type="ECO:0000256" key="4">
    <source>
        <dbReference type="ARBA" id="ARBA00022912"/>
    </source>
</evidence>
<keyword evidence="2" id="KW-0479">Metal-binding</keyword>
<dbReference type="GeneID" id="94844905"/>
<keyword evidence="11" id="KW-1185">Reference proteome</keyword>
<comment type="similarity">
    <text evidence="8">Belongs to the PPP phosphatase family.</text>
</comment>
<evidence type="ECO:0000256" key="5">
    <source>
        <dbReference type="ARBA" id="ARBA00023211"/>
    </source>
</evidence>
<evidence type="ECO:0000313" key="10">
    <source>
        <dbReference type="EMBL" id="OHS98261.1"/>
    </source>
</evidence>
<dbReference type="OrthoDB" id="445564at2759"/>
<dbReference type="PANTHER" id="PTHR11668">
    <property type="entry name" value="SERINE/THREONINE PROTEIN PHOSPHATASE"/>
    <property type="match status" value="1"/>
</dbReference>
<dbReference type="PROSITE" id="PS00125">
    <property type="entry name" value="SER_THR_PHOSPHATASE"/>
    <property type="match status" value="1"/>
</dbReference>
<dbReference type="GO" id="GO:0046872">
    <property type="term" value="F:metal ion binding"/>
    <property type="evidence" value="ECO:0007669"/>
    <property type="project" value="UniProtKB-KW"/>
</dbReference>
<reference evidence="10" key="1">
    <citation type="submission" date="2016-10" db="EMBL/GenBank/DDBJ databases">
        <authorList>
            <person name="Benchimol M."/>
            <person name="Almeida L.G."/>
            <person name="Vasconcelos A.T."/>
            <person name="Perreira-Neves A."/>
            <person name="Rosa I.A."/>
            <person name="Tasca T."/>
            <person name="Bogo M.R."/>
            <person name="de Souza W."/>
        </authorList>
    </citation>
    <scope>NUCLEOTIDE SEQUENCE [LARGE SCALE GENOMIC DNA]</scope>
    <source>
        <strain evidence="10">K</strain>
    </source>
</reference>
<evidence type="ECO:0000256" key="6">
    <source>
        <dbReference type="ARBA" id="ARBA00047761"/>
    </source>
</evidence>
<proteinExistence type="inferred from homology"/>
<evidence type="ECO:0000313" key="11">
    <source>
        <dbReference type="Proteomes" id="UP000179807"/>
    </source>
</evidence>
<evidence type="ECO:0000259" key="9">
    <source>
        <dbReference type="PROSITE" id="PS00125"/>
    </source>
</evidence>
<dbReference type="Gene3D" id="3.60.21.10">
    <property type="match status" value="1"/>
</dbReference>
<evidence type="ECO:0000256" key="1">
    <source>
        <dbReference type="ARBA" id="ARBA00001936"/>
    </source>
</evidence>
<dbReference type="GO" id="GO:0005634">
    <property type="term" value="C:nucleus"/>
    <property type="evidence" value="ECO:0007669"/>
    <property type="project" value="TreeGrafter"/>
</dbReference>
<comment type="catalytic activity">
    <reaction evidence="6">
        <text>O-phospho-L-seryl-[protein] + H2O = L-seryl-[protein] + phosphate</text>
        <dbReference type="Rhea" id="RHEA:20629"/>
        <dbReference type="Rhea" id="RHEA-COMP:9863"/>
        <dbReference type="Rhea" id="RHEA-COMP:11604"/>
        <dbReference type="ChEBI" id="CHEBI:15377"/>
        <dbReference type="ChEBI" id="CHEBI:29999"/>
        <dbReference type="ChEBI" id="CHEBI:43474"/>
        <dbReference type="ChEBI" id="CHEBI:83421"/>
        <dbReference type="EC" id="3.1.3.16"/>
    </reaction>
</comment>
<dbReference type="VEuPathDB" id="TrichDB:TRFO_35352"/>
<name>A0A1J4JL24_9EUKA</name>
<dbReference type="InterPro" id="IPR004843">
    <property type="entry name" value="Calcineurin-like_PHP"/>
</dbReference>